<sequence>MGGLQHELLLAQAGRAGYQMHGRGPGPVDPIRSEPQCRRGRLRIRPAKAADRGGRLLRAGSISVGGRVVMCLPTTTVPRTGLS</sequence>
<keyword evidence="2" id="KW-1185">Reference proteome</keyword>
<dbReference type="Proteomes" id="UP000245051">
    <property type="component" value="Chromosome"/>
</dbReference>
<dbReference type="EMBL" id="CP029254">
    <property type="protein sequence ID" value="AWK10319.1"/>
    <property type="molecule type" value="Genomic_DNA"/>
</dbReference>
<proteinExistence type="predicted"/>
<accession>A0ABN5KJB4</accession>
<protein>
    <submittedName>
        <fullName evidence="1">Uncharacterized protein</fullName>
    </submittedName>
</protein>
<evidence type="ECO:0000313" key="2">
    <source>
        <dbReference type="Proteomes" id="UP000245051"/>
    </source>
</evidence>
<reference evidence="1 2" key="1">
    <citation type="submission" date="2018-05" db="EMBL/GenBank/DDBJ databases">
        <title>Complete genome sequence of the Type Strain of Streptomyces spongiicola HNM0071, the producer of staurosporine.</title>
        <authorList>
            <person name="Zhou S."/>
            <person name="Huang X."/>
        </authorList>
    </citation>
    <scope>NUCLEOTIDE SEQUENCE [LARGE SCALE GENOMIC DNA]</scope>
    <source>
        <strain evidence="1 2">HNM0071</strain>
    </source>
</reference>
<name>A0ABN5KJB4_9ACTN</name>
<gene>
    <name evidence="1" type="ORF">DDQ41_17015</name>
</gene>
<evidence type="ECO:0000313" key="1">
    <source>
        <dbReference type="EMBL" id="AWK10319.1"/>
    </source>
</evidence>
<organism evidence="1 2">
    <name type="scientific">Streptomyces spongiicola</name>
    <dbReference type="NCBI Taxonomy" id="1690221"/>
    <lineage>
        <taxon>Bacteria</taxon>
        <taxon>Bacillati</taxon>
        <taxon>Actinomycetota</taxon>
        <taxon>Actinomycetes</taxon>
        <taxon>Kitasatosporales</taxon>
        <taxon>Streptomycetaceae</taxon>
        <taxon>Streptomyces</taxon>
    </lineage>
</organism>